<proteinExistence type="predicted"/>
<keyword evidence="3" id="KW-1185">Reference proteome</keyword>
<organism evidence="2 3">
    <name type="scientific">Cronartium quercuum f. sp. fusiforme G11</name>
    <dbReference type="NCBI Taxonomy" id="708437"/>
    <lineage>
        <taxon>Eukaryota</taxon>
        <taxon>Fungi</taxon>
        <taxon>Dikarya</taxon>
        <taxon>Basidiomycota</taxon>
        <taxon>Pucciniomycotina</taxon>
        <taxon>Pucciniomycetes</taxon>
        <taxon>Pucciniales</taxon>
        <taxon>Coleosporiaceae</taxon>
        <taxon>Cronartium</taxon>
    </lineage>
</organism>
<feature type="chain" id="PRO_5040357275" description="Secreted protein" evidence="1">
    <location>
        <begin position="22"/>
        <end position="233"/>
    </location>
</feature>
<evidence type="ECO:0008006" key="4">
    <source>
        <dbReference type="Google" id="ProtNLM"/>
    </source>
</evidence>
<protein>
    <recommendedName>
        <fullName evidence="4">Secreted protein</fullName>
    </recommendedName>
</protein>
<dbReference type="AlphaFoldDB" id="A0A9P6NXP7"/>
<accession>A0A9P6NXP7</accession>
<feature type="signal peptide" evidence="1">
    <location>
        <begin position="1"/>
        <end position="21"/>
    </location>
</feature>
<comment type="caution">
    <text evidence="2">The sequence shown here is derived from an EMBL/GenBank/DDBJ whole genome shotgun (WGS) entry which is preliminary data.</text>
</comment>
<sequence length="233" mass="25814">MTHLAAHRLWITVLPLVRSIASNAQPRWRRAFVICEQRRSRLLLISLAPHDPDSAMVTGAGRINIWCYVRPLTTCIQIALALLWRQFHSELDLSNTSLGPLIVTIPGETSVRSEATGVGTWLDFNSADAEACELQSSGSWLCRSCDTPVTPQSTTPLTRRQIGLISDHPRVIRLPSKLTAISSSMGGNSKFRVAVETSAKVEVQVVARVRAALEKNKTYSRGHSQKFSHVLHR</sequence>
<gene>
    <name evidence="2" type="ORF">CROQUDRAFT_539536</name>
</gene>
<evidence type="ECO:0000313" key="3">
    <source>
        <dbReference type="Proteomes" id="UP000886653"/>
    </source>
</evidence>
<dbReference type="Proteomes" id="UP000886653">
    <property type="component" value="Unassembled WGS sequence"/>
</dbReference>
<reference evidence="2" key="1">
    <citation type="submission" date="2013-11" db="EMBL/GenBank/DDBJ databases">
        <title>Genome sequence of the fusiform rust pathogen reveals effectors for host alternation and coevolution with pine.</title>
        <authorList>
            <consortium name="DOE Joint Genome Institute"/>
            <person name="Smith K."/>
            <person name="Pendleton A."/>
            <person name="Kubisiak T."/>
            <person name="Anderson C."/>
            <person name="Salamov A."/>
            <person name="Aerts A."/>
            <person name="Riley R."/>
            <person name="Clum A."/>
            <person name="Lindquist E."/>
            <person name="Ence D."/>
            <person name="Campbell M."/>
            <person name="Kronenberg Z."/>
            <person name="Feau N."/>
            <person name="Dhillon B."/>
            <person name="Hamelin R."/>
            <person name="Burleigh J."/>
            <person name="Smith J."/>
            <person name="Yandell M."/>
            <person name="Nelson C."/>
            <person name="Grigoriev I."/>
            <person name="Davis J."/>
        </authorList>
    </citation>
    <scope>NUCLEOTIDE SEQUENCE</scope>
    <source>
        <strain evidence="2">G11</strain>
    </source>
</reference>
<evidence type="ECO:0000256" key="1">
    <source>
        <dbReference type="SAM" id="SignalP"/>
    </source>
</evidence>
<dbReference type="EMBL" id="MU167213">
    <property type="protein sequence ID" value="KAG0151355.1"/>
    <property type="molecule type" value="Genomic_DNA"/>
</dbReference>
<evidence type="ECO:0000313" key="2">
    <source>
        <dbReference type="EMBL" id="KAG0151355.1"/>
    </source>
</evidence>
<keyword evidence="1" id="KW-0732">Signal</keyword>
<name>A0A9P6NXP7_9BASI</name>